<dbReference type="AlphaFoldDB" id="A0A0V1F2Z1"/>
<dbReference type="Proteomes" id="UP000055024">
    <property type="component" value="Unassembled WGS sequence"/>
</dbReference>
<organism evidence="1 2">
    <name type="scientific">Trichinella zimbabwensis</name>
    <dbReference type="NCBI Taxonomy" id="268475"/>
    <lineage>
        <taxon>Eukaryota</taxon>
        <taxon>Metazoa</taxon>
        <taxon>Ecdysozoa</taxon>
        <taxon>Nematoda</taxon>
        <taxon>Enoplea</taxon>
        <taxon>Dorylaimia</taxon>
        <taxon>Trichinellida</taxon>
        <taxon>Trichinellidae</taxon>
        <taxon>Trichinella</taxon>
    </lineage>
</organism>
<evidence type="ECO:0000313" key="2">
    <source>
        <dbReference type="Proteomes" id="UP000055024"/>
    </source>
</evidence>
<sequence length="36" mass="4101">MSLILTAEQHSIVFYEHSTDPNVMVEHLLYICPVAV</sequence>
<evidence type="ECO:0000313" key="1">
    <source>
        <dbReference type="EMBL" id="KRY80509.1"/>
    </source>
</evidence>
<reference evidence="1 2" key="1">
    <citation type="submission" date="2015-01" db="EMBL/GenBank/DDBJ databases">
        <title>Evolution of Trichinella species and genotypes.</title>
        <authorList>
            <person name="Korhonen P.K."/>
            <person name="Edoardo P."/>
            <person name="Giuseppe L.R."/>
            <person name="Gasser R.B."/>
        </authorList>
    </citation>
    <scope>NUCLEOTIDE SEQUENCE [LARGE SCALE GENOMIC DNA]</scope>
    <source>
        <strain evidence="1">ISS1029</strain>
    </source>
</reference>
<proteinExistence type="predicted"/>
<keyword evidence="2" id="KW-1185">Reference proteome</keyword>
<dbReference type="EMBL" id="JYDP01006723">
    <property type="protein sequence ID" value="KRY80509.1"/>
    <property type="molecule type" value="Genomic_DNA"/>
</dbReference>
<protein>
    <submittedName>
        <fullName evidence="1">Uncharacterized protein</fullName>
    </submittedName>
</protein>
<name>A0A0V1F2Z1_9BILA</name>
<comment type="caution">
    <text evidence="1">The sequence shown here is derived from an EMBL/GenBank/DDBJ whole genome shotgun (WGS) entry which is preliminary data.</text>
</comment>
<gene>
    <name evidence="1" type="ORF">T11_15398</name>
</gene>
<accession>A0A0V1F2Z1</accession>